<dbReference type="Pfam" id="PF04672">
    <property type="entry name" value="Methyltransf_19"/>
    <property type="match status" value="1"/>
</dbReference>
<keyword evidence="2" id="KW-1185">Reference proteome</keyword>
<dbReference type="PATRIC" id="fig|146537.3.peg.259"/>
<accession>A0A0K8PCN3</accession>
<dbReference type="InterPro" id="IPR006764">
    <property type="entry name" value="SAM_dep_MeTrfase_SAV2177_type"/>
</dbReference>
<dbReference type="GO" id="GO:0008168">
    <property type="term" value="F:methyltransferase activity"/>
    <property type="evidence" value="ECO:0007669"/>
    <property type="project" value="UniProtKB-KW"/>
</dbReference>
<dbReference type="EMBL" id="DF968188">
    <property type="protein sequence ID" value="GAP45513.1"/>
    <property type="molecule type" value="Genomic_DNA"/>
</dbReference>
<dbReference type="InterPro" id="IPR029063">
    <property type="entry name" value="SAM-dependent_MTases_sf"/>
</dbReference>
<dbReference type="Proteomes" id="UP000053859">
    <property type="component" value="Unassembled WGS sequence"/>
</dbReference>
<gene>
    <name evidence="1" type="ORF">SAZU_0243</name>
</gene>
<evidence type="ECO:0000313" key="2">
    <source>
        <dbReference type="Proteomes" id="UP000053859"/>
    </source>
</evidence>
<evidence type="ECO:0000313" key="1">
    <source>
        <dbReference type="EMBL" id="GAP45513.1"/>
    </source>
</evidence>
<reference evidence="1" key="1">
    <citation type="journal article" date="2015" name="Genome Announc.">
        <title>Draft Genome Sequence of Thiostrepton-Producing Streptomyces azureus ATCC 14921.</title>
        <authorList>
            <person name="Sakihara K."/>
            <person name="Maeda J."/>
            <person name="Tashiro K."/>
            <person name="Fujino Y."/>
            <person name="Kuhara S."/>
            <person name="Ohshima T."/>
            <person name="Ogata S."/>
            <person name="Doi K."/>
        </authorList>
    </citation>
    <scope>NUCLEOTIDE SEQUENCE [LARGE SCALE GENOMIC DNA]</scope>
    <source>
        <strain evidence="1">ATCC14921</strain>
    </source>
</reference>
<dbReference type="GO" id="GO:0032259">
    <property type="term" value="P:methylation"/>
    <property type="evidence" value="ECO:0007669"/>
    <property type="project" value="UniProtKB-KW"/>
</dbReference>
<sequence>MRFRSRADVARFFDGLELLDPGVTVGHRWRPGLTDGDAPTDAEVSLWTGVGTKP</sequence>
<organism evidence="1 2">
    <name type="scientific">Streptomyces azureus</name>
    <dbReference type="NCBI Taxonomy" id="146537"/>
    <lineage>
        <taxon>Bacteria</taxon>
        <taxon>Bacillati</taxon>
        <taxon>Actinomycetota</taxon>
        <taxon>Actinomycetes</taxon>
        <taxon>Kitasatosporales</taxon>
        <taxon>Streptomycetaceae</taxon>
        <taxon>Streptomyces</taxon>
    </lineage>
</organism>
<dbReference type="Gene3D" id="3.40.50.150">
    <property type="entry name" value="Vaccinia Virus protein VP39"/>
    <property type="match status" value="1"/>
</dbReference>
<keyword evidence="1" id="KW-0808">Transferase</keyword>
<name>A0A0K8PCN3_STRAJ</name>
<protein>
    <submittedName>
        <fullName evidence="1">S-adenosyl-L-methionine-dependent methyltransferase</fullName>
    </submittedName>
</protein>
<proteinExistence type="predicted"/>
<dbReference type="AlphaFoldDB" id="A0A0K8PCN3"/>
<keyword evidence="1" id="KW-0489">Methyltransferase</keyword>